<evidence type="ECO:0000256" key="2">
    <source>
        <dbReference type="ARBA" id="ARBA00008420"/>
    </source>
</evidence>
<dbReference type="GO" id="GO:0005737">
    <property type="term" value="C:cytoplasm"/>
    <property type="evidence" value="ECO:0007669"/>
    <property type="project" value="TreeGrafter"/>
</dbReference>
<protein>
    <recommendedName>
        <fullName evidence="3 10">Gluconokinase</fullName>
        <ecNumber evidence="3 10">2.7.1.12</ecNumber>
    </recommendedName>
</protein>
<evidence type="ECO:0000256" key="7">
    <source>
        <dbReference type="ARBA" id="ARBA00022840"/>
    </source>
</evidence>
<proteinExistence type="inferred from homology"/>
<dbReference type="NCBIfam" id="TIGR01313">
    <property type="entry name" value="therm_gnt_kin"/>
    <property type="match status" value="1"/>
</dbReference>
<organism evidence="11 12">
    <name type="scientific">Brevifollis gellanilyticus</name>
    <dbReference type="NCBI Taxonomy" id="748831"/>
    <lineage>
        <taxon>Bacteria</taxon>
        <taxon>Pseudomonadati</taxon>
        <taxon>Verrucomicrobiota</taxon>
        <taxon>Verrucomicrobiia</taxon>
        <taxon>Verrucomicrobiales</taxon>
        <taxon>Verrucomicrobiaceae</taxon>
    </lineage>
</organism>
<keyword evidence="6 10" id="KW-0418">Kinase</keyword>
<evidence type="ECO:0000256" key="5">
    <source>
        <dbReference type="ARBA" id="ARBA00022741"/>
    </source>
</evidence>
<evidence type="ECO:0000313" key="11">
    <source>
        <dbReference type="EMBL" id="GEP41098.1"/>
    </source>
</evidence>
<sequence>MSNPASASPAPRTIIVMGVCGCGKTLIGTKIAEKLGGVFEDADHFHSEANKTKMNQGIPLTDEDRWPWYATLRARIEEMRGKTPVYVLACSALKAVYREKLRAGDDEQTLVFVHLEGSRELIFGRMSAREGHYMPVSLLDSQFAILEPTADLLSVSIEGTPDEIVEEAMGKL</sequence>
<dbReference type="AlphaFoldDB" id="A0A512M332"/>
<comment type="similarity">
    <text evidence="2 10">Belongs to the gluconokinase GntK/GntV family.</text>
</comment>
<dbReference type="Proteomes" id="UP000321577">
    <property type="component" value="Unassembled WGS sequence"/>
</dbReference>
<keyword evidence="5 10" id="KW-0547">Nucleotide-binding</keyword>
<dbReference type="Gene3D" id="3.40.50.300">
    <property type="entry name" value="P-loop containing nucleotide triphosphate hydrolases"/>
    <property type="match status" value="1"/>
</dbReference>
<dbReference type="GO" id="GO:0046316">
    <property type="term" value="F:gluconokinase activity"/>
    <property type="evidence" value="ECO:0007669"/>
    <property type="project" value="UniProtKB-EC"/>
</dbReference>
<dbReference type="CDD" id="cd02021">
    <property type="entry name" value="GntK"/>
    <property type="match status" value="1"/>
</dbReference>
<dbReference type="GO" id="GO:0019521">
    <property type="term" value="P:D-gluconate metabolic process"/>
    <property type="evidence" value="ECO:0007669"/>
    <property type="project" value="UniProtKB-KW"/>
</dbReference>
<evidence type="ECO:0000256" key="3">
    <source>
        <dbReference type="ARBA" id="ARBA00012054"/>
    </source>
</evidence>
<dbReference type="PANTHER" id="PTHR43442">
    <property type="entry name" value="GLUCONOKINASE-RELATED"/>
    <property type="match status" value="1"/>
</dbReference>
<dbReference type="InterPro" id="IPR027417">
    <property type="entry name" value="P-loop_NTPase"/>
</dbReference>
<dbReference type="GO" id="GO:0005524">
    <property type="term" value="F:ATP binding"/>
    <property type="evidence" value="ECO:0007669"/>
    <property type="project" value="UniProtKB-KW"/>
</dbReference>
<evidence type="ECO:0000256" key="10">
    <source>
        <dbReference type="RuleBase" id="RU363066"/>
    </source>
</evidence>
<name>A0A512M332_9BACT</name>
<reference evidence="11 12" key="1">
    <citation type="submission" date="2019-07" db="EMBL/GenBank/DDBJ databases">
        <title>Whole genome shotgun sequence of Brevifollis gellanilyticus NBRC 108608.</title>
        <authorList>
            <person name="Hosoyama A."/>
            <person name="Uohara A."/>
            <person name="Ohji S."/>
            <person name="Ichikawa N."/>
        </authorList>
    </citation>
    <scope>NUCLEOTIDE SEQUENCE [LARGE SCALE GENOMIC DNA]</scope>
    <source>
        <strain evidence="11 12">NBRC 108608</strain>
    </source>
</reference>
<dbReference type="RefSeq" id="WP_218032875.1">
    <property type="nucleotide sequence ID" value="NZ_BKAG01000002.1"/>
</dbReference>
<evidence type="ECO:0000256" key="8">
    <source>
        <dbReference type="ARBA" id="ARBA00023064"/>
    </source>
</evidence>
<dbReference type="EMBL" id="BKAG01000002">
    <property type="protein sequence ID" value="GEP41098.1"/>
    <property type="molecule type" value="Genomic_DNA"/>
</dbReference>
<accession>A0A512M332</accession>
<dbReference type="FunFam" id="3.40.50.300:FF:000522">
    <property type="entry name" value="Gluconokinase"/>
    <property type="match status" value="1"/>
</dbReference>
<dbReference type="InterPro" id="IPR006001">
    <property type="entry name" value="Therm_gnt_kin"/>
</dbReference>
<dbReference type="PANTHER" id="PTHR43442:SF3">
    <property type="entry name" value="GLUCONOKINASE-RELATED"/>
    <property type="match status" value="1"/>
</dbReference>
<evidence type="ECO:0000256" key="1">
    <source>
        <dbReference type="ARBA" id="ARBA00004761"/>
    </source>
</evidence>
<dbReference type="SUPFAM" id="SSF52540">
    <property type="entry name" value="P-loop containing nucleoside triphosphate hydrolases"/>
    <property type="match status" value="1"/>
</dbReference>
<comment type="catalytic activity">
    <reaction evidence="9 10">
        <text>D-gluconate + ATP = 6-phospho-D-gluconate + ADP + H(+)</text>
        <dbReference type="Rhea" id="RHEA:19433"/>
        <dbReference type="ChEBI" id="CHEBI:15378"/>
        <dbReference type="ChEBI" id="CHEBI:18391"/>
        <dbReference type="ChEBI" id="CHEBI:30616"/>
        <dbReference type="ChEBI" id="CHEBI:58759"/>
        <dbReference type="ChEBI" id="CHEBI:456216"/>
        <dbReference type="EC" id="2.7.1.12"/>
    </reaction>
</comment>
<comment type="pathway">
    <text evidence="1">Carbohydrate acid metabolism.</text>
</comment>
<dbReference type="InterPro" id="IPR031322">
    <property type="entry name" value="Shikimate/glucono_kinase"/>
</dbReference>
<keyword evidence="4 10" id="KW-0808">Transferase</keyword>
<keyword evidence="12" id="KW-1185">Reference proteome</keyword>
<comment type="caution">
    <text evidence="11">The sequence shown here is derived from an EMBL/GenBank/DDBJ whole genome shotgun (WGS) entry which is preliminary data.</text>
</comment>
<dbReference type="Pfam" id="PF01202">
    <property type="entry name" value="SKI"/>
    <property type="match status" value="1"/>
</dbReference>
<evidence type="ECO:0000256" key="6">
    <source>
        <dbReference type="ARBA" id="ARBA00022777"/>
    </source>
</evidence>
<dbReference type="EC" id="2.7.1.12" evidence="3 10"/>
<evidence type="ECO:0000256" key="9">
    <source>
        <dbReference type="ARBA" id="ARBA00048090"/>
    </source>
</evidence>
<evidence type="ECO:0000256" key="4">
    <source>
        <dbReference type="ARBA" id="ARBA00022679"/>
    </source>
</evidence>
<keyword evidence="7 10" id="KW-0067">ATP-binding</keyword>
<evidence type="ECO:0000313" key="12">
    <source>
        <dbReference type="Proteomes" id="UP000321577"/>
    </source>
</evidence>
<gene>
    <name evidence="11" type="ORF">BGE01nite_03890</name>
</gene>
<keyword evidence="8" id="KW-0311">Gluconate utilization</keyword>